<dbReference type="InterPro" id="IPR022771">
    <property type="entry name" value="WAPL_C"/>
</dbReference>
<sequence>MSRHYQKTFGRKVGNVCTTSIQFDKLFKENSNRPSAAKSAGTVGKWGITSFTSIRSSNAIGPNSGSGKAGGGKAGAGKAGGGKAAAVKATAGKAGVGKVGVGKCEPVVGIKRGRTDSQNSKSNDSFSFDNDSDSSAPPVIKPKKFFKSRNAEAATPATDVTKASSVASFGSNIVDDTDHPIQPMRTAASRKMMTRTPSPPATRPSSSSNTEEANKPPIVLRIFKGTSQLVSTTTTPTSPGNEFEVQLVEEHDIVKAPPVKAKQSSVPRNKKGGSKKERIPDIEDDDELLTVNTATSRAQRYSRRQAAAKETTLEMDSDSIPFIPTPKKAARYGYGRGIDKPLTTSTSDTSSGYGLYMSPEASASTDNPYSPQTVPASEGTENDDAASTDAPAMESSAQDESLDYSSAESLNVSNETDMSLPQPTSSAPPPALPSAIYDEENSESEMPSTENAGLEAASSEPEETAATYPPVSSFQVPPSYPSAPAFQQPVENYQLPPPYDHTSSYQQPDVNYQATESYEAPTSSYQAAASSEPDEPLEHMTARQRFDRRNRQAMESHQAPQSMANHIEHSSLETRSQQSPDHEMHSSNMGSVDCDPIDSANSVIANSALASRNVYDDGPDAFDGYPGSSGEPSANHEVSDSIESYSSAVVVPRKKGSIFKSRAHGTDENKKRLALYKHKWSDNQEGAPGASQPGSNVEQAETNASASLAKPSTSAYNVDDEFGPDELTRVTEQKVEDESVEPVTTVKCAKNAKGYYTVVRNVKKAHQIQESGEFQEFNDDVEYILDALQEQNPIGTRCLSAITLASKCMVPAFRMHVRAHGTVAKFFKALHDAARDQSLGLCTATVMFALSQDRLNMDLDRDSLELMLNLLESDASHLNALEDCGLSSSQLLKNKLKVRELCAEIQSQGHAKHLNLDNITVGQLAMETLLSLTSRRAGEWFKEELRELGGLEHIVKTICQCCVQIDDYVVEWTDALLDRMRKIDRCLRVLENVTQENEENQVYLLKYQNASLVDVLVRLLRLCGNEVPLYPVFDPADKDSTGVVLREALFAVLKVLINLSHDFKALTYGSTLVGSKNGMLESSLHMLLHIPNYVVENSKFDLIVLALTLMINLMEHNVDNRLRLLRTKAPAEVESMFSCNQKSAIEALIAMFYRQEEFARSEEAKTDAILDGKDTAEDSEKSKEAEKDKDKPKTVQANKTQDEQIEETVAKLLAKAGRHMEHTFVAAYIGLLLGYVIMNNQEHEEMVRRMLPEGDFKTMVAVLKKFFNFMSLTVTATGSSRGLSATETVLKYMEKLDEPPREEELKSEGDLPSDLDGSMES</sequence>
<dbReference type="Gene3D" id="1.25.10.10">
    <property type="entry name" value="Leucine-rich Repeat Variant"/>
    <property type="match status" value="1"/>
</dbReference>
<feature type="region of interest" description="Disordered" evidence="2">
    <location>
        <begin position="682"/>
        <end position="722"/>
    </location>
</feature>
<feature type="region of interest" description="Disordered" evidence="2">
    <location>
        <begin position="1296"/>
        <end position="1321"/>
    </location>
</feature>
<feature type="domain" description="WAPL" evidence="3">
    <location>
        <begin position="749"/>
        <end position="1273"/>
    </location>
</feature>
<dbReference type="RefSeq" id="XP_034243846.1">
    <property type="nucleotide sequence ID" value="XM_034387955.1"/>
</dbReference>
<accession>A0A6P8YUU3</accession>
<dbReference type="PROSITE" id="PS51271">
    <property type="entry name" value="WAPL"/>
    <property type="match status" value="1"/>
</dbReference>
<feature type="compositionally biased region" description="Basic and acidic residues" evidence="2">
    <location>
        <begin position="1296"/>
        <end position="1309"/>
    </location>
</feature>
<feature type="region of interest" description="Disordered" evidence="2">
    <location>
        <begin position="187"/>
        <end position="216"/>
    </location>
</feature>
<feature type="compositionally biased region" description="Basic and acidic residues" evidence="2">
    <location>
        <begin position="1164"/>
        <end position="1193"/>
    </location>
</feature>
<feature type="compositionally biased region" description="Low complexity" evidence="2">
    <location>
        <begin position="116"/>
        <end position="135"/>
    </location>
</feature>
<feature type="compositionally biased region" description="Polar residues" evidence="2">
    <location>
        <begin position="395"/>
        <end position="417"/>
    </location>
</feature>
<dbReference type="RefSeq" id="XP_034243845.1">
    <property type="nucleotide sequence ID" value="XM_034387954.1"/>
</dbReference>
<feature type="compositionally biased region" description="Polar residues" evidence="2">
    <location>
        <begin position="555"/>
        <end position="564"/>
    </location>
</feature>
<feature type="compositionally biased region" description="Acidic residues" evidence="2">
    <location>
        <begin position="1311"/>
        <end position="1321"/>
    </location>
</feature>
<feature type="compositionally biased region" description="Low complexity" evidence="2">
    <location>
        <begin position="455"/>
        <end position="467"/>
    </location>
</feature>
<feature type="compositionally biased region" description="Polar residues" evidence="2">
    <location>
        <begin position="692"/>
        <end position="716"/>
    </location>
</feature>
<proteinExistence type="inferred from homology"/>
<evidence type="ECO:0000256" key="1">
    <source>
        <dbReference type="ARBA" id="ARBA00006854"/>
    </source>
</evidence>
<comment type="similarity">
    <text evidence="1">Belongs to the WAPL family.</text>
</comment>
<dbReference type="FunFam" id="1.25.10.10:FF:000374">
    <property type="entry name" value="Protein wings apart-like"/>
    <property type="match status" value="1"/>
</dbReference>
<evidence type="ECO:0000313" key="4">
    <source>
        <dbReference type="Proteomes" id="UP000515158"/>
    </source>
</evidence>
<dbReference type="SUPFAM" id="SSF48371">
    <property type="entry name" value="ARM repeat"/>
    <property type="match status" value="1"/>
</dbReference>
<name>A0A6P8YUU3_THRPL</name>
<feature type="compositionally biased region" description="Gly residues" evidence="2">
    <location>
        <begin position="67"/>
        <end position="80"/>
    </location>
</feature>
<dbReference type="InterPro" id="IPR011989">
    <property type="entry name" value="ARM-like"/>
</dbReference>
<dbReference type="OrthoDB" id="78088at2759"/>
<dbReference type="InterPro" id="IPR012502">
    <property type="entry name" value="WAPL_dom"/>
</dbReference>
<dbReference type="Pfam" id="PF07814">
    <property type="entry name" value="WAPL"/>
    <property type="match status" value="1"/>
</dbReference>
<feature type="region of interest" description="Disordered" evidence="2">
    <location>
        <begin position="300"/>
        <end position="588"/>
    </location>
</feature>
<dbReference type="PANTHER" id="PTHR22100:SF13">
    <property type="entry name" value="WINGS APART-LIKE PROTEIN HOMOLOG"/>
    <property type="match status" value="1"/>
</dbReference>
<dbReference type="KEGG" id="tpal:117646775"/>
<protein>
    <submittedName>
        <fullName evidence="5 6">Wings apart-like protein homolog 1 isoform X1</fullName>
    </submittedName>
</protein>
<dbReference type="InterPro" id="IPR039874">
    <property type="entry name" value="WAPL"/>
</dbReference>
<dbReference type="InterPro" id="IPR016024">
    <property type="entry name" value="ARM-type_fold"/>
</dbReference>
<feature type="compositionally biased region" description="Polar residues" evidence="2">
    <location>
        <begin position="501"/>
        <end position="529"/>
    </location>
</feature>
<organism evidence="5">
    <name type="scientific">Thrips palmi</name>
    <name type="common">Melon thrips</name>
    <dbReference type="NCBI Taxonomy" id="161013"/>
    <lineage>
        <taxon>Eukaryota</taxon>
        <taxon>Metazoa</taxon>
        <taxon>Ecdysozoa</taxon>
        <taxon>Arthropoda</taxon>
        <taxon>Hexapoda</taxon>
        <taxon>Insecta</taxon>
        <taxon>Pterygota</taxon>
        <taxon>Neoptera</taxon>
        <taxon>Paraneoptera</taxon>
        <taxon>Thysanoptera</taxon>
        <taxon>Terebrantia</taxon>
        <taxon>Thripoidea</taxon>
        <taxon>Thripidae</taxon>
        <taxon>Thrips</taxon>
    </lineage>
</organism>
<evidence type="ECO:0000313" key="7">
    <source>
        <dbReference type="RefSeq" id="XP_034243846.1"/>
    </source>
</evidence>
<reference evidence="5 6" key="1">
    <citation type="submission" date="2025-04" db="UniProtKB">
        <authorList>
            <consortium name="RefSeq"/>
        </authorList>
    </citation>
    <scope>IDENTIFICATION</scope>
    <source>
        <tissue evidence="5 6">Total insect</tissue>
    </source>
</reference>
<evidence type="ECO:0000313" key="5">
    <source>
        <dbReference type="RefSeq" id="XP_034243843.1"/>
    </source>
</evidence>
<evidence type="ECO:0000259" key="3">
    <source>
        <dbReference type="PROSITE" id="PS51271"/>
    </source>
</evidence>
<feature type="region of interest" description="Disordered" evidence="2">
    <location>
        <begin position="258"/>
        <end position="280"/>
    </location>
</feature>
<feature type="region of interest" description="Disordered" evidence="2">
    <location>
        <begin position="110"/>
        <end position="144"/>
    </location>
</feature>
<dbReference type="Proteomes" id="UP000515158">
    <property type="component" value="Unplaced"/>
</dbReference>
<feature type="compositionally biased region" description="Polar residues" evidence="2">
    <location>
        <begin position="361"/>
        <end position="375"/>
    </location>
</feature>
<gene>
    <name evidence="5 6 7 8" type="primary">LOC117646775</name>
</gene>
<feature type="compositionally biased region" description="Polar residues" evidence="2">
    <location>
        <begin position="57"/>
        <end position="66"/>
    </location>
</feature>
<feature type="region of interest" description="Disordered" evidence="2">
    <location>
        <begin position="57"/>
        <end position="80"/>
    </location>
</feature>
<feature type="region of interest" description="Disordered" evidence="2">
    <location>
        <begin position="1164"/>
        <end position="1202"/>
    </location>
</feature>
<dbReference type="RefSeq" id="XP_034243847.1">
    <property type="nucleotide sequence ID" value="XM_034387956.1"/>
</dbReference>
<keyword evidence="4" id="KW-1185">Reference proteome</keyword>
<dbReference type="GeneID" id="117646775"/>
<evidence type="ECO:0000313" key="6">
    <source>
        <dbReference type="RefSeq" id="XP_034243845.1"/>
    </source>
</evidence>
<evidence type="ECO:0000313" key="8">
    <source>
        <dbReference type="RefSeq" id="XP_034243847.1"/>
    </source>
</evidence>
<feature type="compositionally biased region" description="Basic and acidic residues" evidence="2">
    <location>
        <begin position="536"/>
        <end position="554"/>
    </location>
</feature>
<dbReference type="PANTHER" id="PTHR22100">
    <property type="entry name" value="WINGS APART-LIKE PROTEIN HOMOLOG"/>
    <property type="match status" value="1"/>
</dbReference>
<dbReference type="RefSeq" id="XP_034243843.1">
    <property type="nucleotide sequence ID" value="XM_034387952.1"/>
</dbReference>
<evidence type="ECO:0000256" key="2">
    <source>
        <dbReference type="SAM" id="MobiDB-lite"/>
    </source>
</evidence>